<evidence type="ECO:0000256" key="9">
    <source>
        <dbReference type="ARBA" id="ARBA00023163"/>
    </source>
</evidence>
<protein>
    <recommendedName>
        <fullName evidence="3">HTH-type transcriptional regulator NorG</fullName>
    </recommendedName>
</protein>
<keyword evidence="4" id="KW-0032">Aminotransferase</keyword>
<evidence type="ECO:0000259" key="10">
    <source>
        <dbReference type="PROSITE" id="PS50949"/>
    </source>
</evidence>
<name>A0A127V8K9_9SPHI</name>
<evidence type="ECO:0000256" key="6">
    <source>
        <dbReference type="ARBA" id="ARBA00022898"/>
    </source>
</evidence>
<reference evidence="11 12" key="1">
    <citation type="submission" date="2016-03" db="EMBL/GenBank/DDBJ databases">
        <title>Complete genome sequence of Pedobacter cryoconitis PAMC 27485.</title>
        <authorList>
            <person name="Lee J."/>
            <person name="Kim O.-S."/>
        </authorList>
    </citation>
    <scope>NUCLEOTIDE SEQUENCE [LARGE SCALE GENOMIC DNA]</scope>
    <source>
        <strain evidence="11 12">PAMC 27485</strain>
    </source>
</reference>
<dbReference type="Gene3D" id="3.90.1150.10">
    <property type="entry name" value="Aspartate Aminotransferase, domain 1"/>
    <property type="match status" value="1"/>
</dbReference>
<evidence type="ECO:0000256" key="7">
    <source>
        <dbReference type="ARBA" id="ARBA00023015"/>
    </source>
</evidence>
<dbReference type="Gene3D" id="3.40.640.10">
    <property type="entry name" value="Type I PLP-dependent aspartate aminotransferase-like (Major domain)"/>
    <property type="match status" value="1"/>
</dbReference>
<dbReference type="CDD" id="cd07377">
    <property type="entry name" value="WHTH_GntR"/>
    <property type="match status" value="1"/>
</dbReference>
<comment type="similarity">
    <text evidence="2">In the C-terminal section; belongs to the class-I pyridoxal-phosphate-dependent aminotransferase family.</text>
</comment>
<dbReference type="Pfam" id="PF00392">
    <property type="entry name" value="GntR"/>
    <property type="match status" value="1"/>
</dbReference>
<evidence type="ECO:0000256" key="2">
    <source>
        <dbReference type="ARBA" id="ARBA00005384"/>
    </source>
</evidence>
<dbReference type="PROSITE" id="PS50949">
    <property type="entry name" value="HTH_GNTR"/>
    <property type="match status" value="1"/>
</dbReference>
<dbReference type="InterPro" id="IPR050859">
    <property type="entry name" value="Class-I_PLP-dep_aminotransf"/>
</dbReference>
<dbReference type="PATRIC" id="fig|188932.3.peg.724"/>
<dbReference type="InterPro" id="IPR036390">
    <property type="entry name" value="WH_DNA-bd_sf"/>
</dbReference>
<dbReference type="Proteomes" id="UP000071561">
    <property type="component" value="Chromosome"/>
</dbReference>
<comment type="cofactor">
    <cofactor evidence="1">
        <name>pyridoxal 5'-phosphate</name>
        <dbReference type="ChEBI" id="CHEBI:597326"/>
    </cofactor>
</comment>
<dbReference type="InterPro" id="IPR004839">
    <property type="entry name" value="Aminotransferase_I/II_large"/>
</dbReference>
<evidence type="ECO:0000313" key="12">
    <source>
        <dbReference type="Proteomes" id="UP000071561"/>
    </source>
</evidence>
<dbReference type="KEGG" id="pcm:AY601_0707"/>
<proteinExistence type="inferred from homology"/>
<keyword evidence="8" id="KW-0238">DNA-binding</keyword>
<sequence length="477" mass="53453">MQDKVAQKDHLYQRIANVLEQQIKNNVLAIGDKLPSLREFCKRYGTSQTTAIKVYYELESKGLIETRPKSGYYISGSLKRIPALPKISEPSAETSQIQIEDLLEKVYNNAAPMSITLAHAVVADELLPIAKLNKGMIQAMRELKGSGTAYGEIQGNEKLRKQIARHAFTIPDLSHENIITTNGCINAISYAMMVLGKPGDTIAVESPVYFGVLQLARSLGLKVMELPTHPQTGIEIDALKKALEANKINLCLLVSNFSNPLGSLMPDENKKEVVRLIQKHNVPLIEDDIYGDIYFGTNRPNTCKTYDESGLVLWCSSISKTLAPGYRVGWISPGKFKSEILRMKLFHAIASTNITQEVIANFLETGRYEHHLRKLRNTLHTNSLQYIRAINDYFPEGTKVSRPQGGMVLWVEFDQKIDTIQLYDLAVKKGVSIAPGRLFTLQNQFANCMRLNYGMPWNNQLDKGLRSLADIAAELNR</sequence>
<dbReference type="RefSeq" id="WP_068396509.1">
    <property type="nucleotide sequence ID" value="NZ_CP014504.1"/>
</dbReference>
<dbReference type="AlphaFoldDB" id="A0A127V8K9"/>
<dbReference type="Pfam" id="PF00155">
    <property type="entry name" value="Aminotran_1_2"/>
    <property type="match status" value="1"/>
</dbReference>
<keyword evidence="5" id="KW-0808">Transferase</keyword>
<evidence type="ECO:0000256" key="8">
    <source>
        <dbReference type="ARBA" id="ARBA00023125"/>
    </source>
</evidence>
<keyword evidence="7" id="KW-0805">Transcription regulation</keyword>
<dbReference type="Gene3D" id="1.10.10.10">
    <property type="entry name" value="Winged helix-like DNA-binding domain superfamily/Winged helix DNA-binding domain"/>
    <property type="match status" value="1"/>
</dbReference>
<organism evidence="11 12">
    <name type="scientific">Pedobacter cryoconitis</name>
    <dbReference type="NCBI Taxonomy" id="188932"/>
    <lineage>
        <taxon>Bacteria</taxon>
        <taxon>Pseudomonadati</taxon>
        <taxon>Bacteroidota</taxon>
        <taxon>Sphingobacteriia</taxon>
        <taxon>Sphingobacteriales</taxon>
        <taxon>Sphingobacteriaceae</taxon>
        <taxon>Pedobacter</taxon>
    </lineage>
</organism>
<dbReference type="GO" id="GO:0003677">
    <property type="term" value="F:DNA binding"/>
    <property type="evidence" value="ECO:0007669"/>
    <property type="project" value="UniProtKB-KW"/>
</dbReference>
<dbReference type="SMART" id="SM00345">
    <property type="entry name" value="HTH_GNTR"/>
    <property type="match status" value="1"/>
</dbReference>
<dbReference type="GO" id="GO:0003700">
    <property type="term" value="F:DNA-binding transcription factor activity"/>
    <property type="evidence" value="ECO:0007669"/>
    <property type="project" value="InterPro"/>
</dbReference>
<evidence type="ECO:0000256" key="4">
    <source>
        <dbReference type="ARBA" id="ARBA00022576"/>
    </source>
</evidence>
<evidence type="ECO:0000313" key="11">
    <source>
        <dbReference type="EMBL" id="AMP97654.1"/>
    </source>
</evidence>
<dbReference type="CDD" id="cd00609">
    <property type="entry name" value="AAT_like"/>
    <property type="match status" value="1"/>
</dbReference>
<accession>A0A127V8K9</accession>
<evidence type="ECO:0000256" key="3">
    <source>
        <dbReference type="ARBA" id="ARBA00015123"/>
    </source>
</evidence>
<dbReference type="SUPFAM" id="SSF46785">
    <property type="entry name" value="Winged helix' DNA-binding domain"/>
    <property type="match status" value="1"/>
</dbReference>
<gene>
    <name evidence="11" type="ORF">AY601_0707</name>
</gene>
<keyword evidence="12" id="KW-1185">Reference proteome</keyword>
<keyword evidence="6" id="KW-0663">Pyridoxal phosphate</keyword>
<dbReference type="InterPro" id="IPR015422">
    <property type="entry name" value="PyrdxlP-dep_Trfase_small"/>
</dbReference>
<evidence type="ECO:0000256" key="5">
    <source>
        <dbReference type="ARBA" id="ARBA00022679"/>
    </source>
</evidence>
<feature type="domain" description="HTH gntR-type" evidence="10">
    <location>
        <begin position="9"/>
        <end position="77"/>
    </location>
</feature>
<dbReference type="PANTHER" id="PTHR42790">
    <property type="entry name" value="AMINOTRANSFERASE"/>
    <property type="match status" value="1"/>
</dbReference>
<dbReference type="OrthoDB" id="9802328at2"/>
<dbReference type="PANTHER" id="PTHR42790:SF7">
    <property type="entry name" value="GNTR FAMILY TRANSCRIPTIONAL REGULATORY PROTEIN"/>
    <property type="match status" value="1"/>
</dbReference>
<dbReference type="InterPro" id="IPR015421">
    <property type="entry name" value="PyrdxlP-dep_Trfase_major"/>
</dbReference>
<dbReference type="EMBL" id="CP014504">
    <property type="protein sequence ID" value="AMP97654.1"/>
    <property type="molecule type" value="Genomic_DNA"/>
</dbReference>
<dbReference type="InterPro" id="IPR036388">
    <property type="entry name" value="WH-like_DNA-bd_sf"/>
</dbReference>
<dbReference type="InterPro" id="IPR000524">
    <property type="entry name" value="Tscrpt_reg_HTH_GntR"/>
</dbReference>
<evidence type="ECO:0000256" key="1">
    <source>
        <dbReference type="ARBA" id="ARBA00001933"/>
    </source>
</evidence>
<dbReference type="GO" id="GO:0030170">
    <property type="term" value="F:pyridoxal phosphate binding"/>
    <property type="evidence" value="ECO:0007669"/>
    <property type="project" value="InterPro"/>
</dbReference>
<dbReference type="SUPFAM" id="SSF53383">
    <property type="entry name" value="PLP-dependent transferases"/>
    <property type="match status" value="1"/>
</dbReference>
<dbReference type="GO" id="GO:0008483">
    <property type="term" value="F:transaminase activity"/>
    <property type="evidence" value="ECO:0007669"/>
    <property type="project" value="UniProtKB-KW"/>
</dbReference>
<keyword evidence="9" id="KW-0804">Transcription</keyword>
<dbReference type="GO" id="GO:1901605">
    <property type="term" value="P:alpha-amino acid metabolic process"/>
    <property type="evidence" value="ECO:0007669"/>
    <property type="project" value="TreeGrafter"/>
</dbReference>
<dbReference type="InterPro" id="IPR015424">
    <property type="entry name" value="PyrdxlP-dep_Trfase"/>
</dbReference>